<dbReference type="Proteomes" id="UP000254925">
    <property type="component" value="Unassembled WGS sequence"/>
</dbReference>
<comment type="caution">
    <text evidence="2">The sequence shown here is derived from an EMBL/GenBank/DDBJ whole genome shotgun (WGS) entry which is preliminary data.</text>
</comment>
<dbReference type="PROSITE" id="PS51318">
    <property type="entry name" value="TAT"/>
    <property type="match status" value="1"/>
</dbReference>
<accession>A0A370H4S7</accession>
<dbReference type="AlphaFoldDB" id="A0A370H4S7"/>
<keyword evidence="3" id="KW-1185">Reference proteome</keyword>
<feature type="chain" id="PRO_5016976383" description="Secreted protein" evidence="1">
    <location>
        <begin position="27"/>
        <end position="251"/>
    </location>
</feature>
<dbReference type="EMBL" id="QQBB01000019">
    <property type="protein sequence ID" value="RDI51237.1"/>
    <property type="molecule type" value="Genomic_DNA"/>
</dbReference>
<dbReference type="RefSeq" id="WP_114773247.1">
    <property type="nucleotide sequence ID" value="NZ_QQBB01000019.1"/>
</dbReference>
<evidence type="ECO:0000313" key="2">
    <source>
        <dbReference type="EMBL" id="RDI51237.1"/>
    </source>
</evidence>
<evidence type="ECO:0008006" key="4">
    <source>
        <dbReference type="Google" id="ProtNLM"/>
    </source>
</evidence>
<dbReference type="OrthoDB" id="8001445at2"/>
<name>A0A370H4S7_9HYPH</name>
<protein>
    <recommendedName>
        <fullName evidence="4">Secreted protein</fullName>
    </recommendedName>
</protein>
<evidence type="ECO:0000313" key="3">
    <source>
        <dbReference type="Proteomes" id="UP000254925"/>
    </source>
</evidence>
<sequence>MATQFHITRRSILAGLGASIPMAAVAAAPVYAEKHPDADLLALGRQWEASAAALDANRKAFDAAEARFEQIAPDHPEELFEQKGDFSLGIVGARDHQNGRRWYVNRIDELRAKPRLKQDWSQVTEGPNGEQVCAWVPDPNAQARADEIVAAYDLWVAARVRAEKEAGLTAAYAEEERLAKIDSDLRQRIALIPARTMEGLAVKARVYAWFMGGEDEIESEFARHLEMNGPTDETIMLAMVRDLLRMKAYSA</sequence>
<evidence type="ECO:0000256" key="1">
    <source>
        <dbReference type="SAM" id="SignalP"/>
    </source>
</evidence>
<proteinExistence type="predicted"/>
<keyword evidence="1" id="KW-0732">Signal</keyword>
<reference evidence="2 3" key="1">
    <citation type="submission" date="2018-07" db="EMBL/GenBank/DDBJ databases">
        <title>Genomic Encyclopedia of Type Strains, Phase IV (KMG-IV): sequencing the most valuable type-strain genomes for metagenomic binning, comparative biology and taxonomic classification.</title>
        <authorList>
            <person name="Goeker M."/>
        </authorList>
    </citation>
    <scope>NUCLEOTIDE SEQUENCE [LARGE SCALE GENOMIC DNA]</scope>
    <source>
        <strain evidence="2 3">DSM 14364</strain>
    </source>
</reference>
<gene>
    <name evidence="2" type="ORF">DES45_11920</name>
</gene>
<feature type="signal peptide" evidence="1">
    <location>
        <begin position="1"/>
        <end position="26"/>
    </location>
</feature>
<dbReference type="InterPro" id="IPR006311">
    <property type="entry name" value="TAT_signal"/>
</dbReference>
<organism evidence="2 3">
    <name type="scientific">Microvirga subterranea</name>
    <dbReference type="NCBI Taxonomy" id="186651"/>
    <lineage>
        <taxon>Bacteria</taxon>
        <taxon>Pseudomonadati</taxon>
        <taxon>Pseudomonadota</taxon>
        <taxon>Alphaproteobacteria</taxon>
        <taxon>Hyphomicrobiales</taxon>
        <taxon>Methylobacteriaceae</taxon>
        <taxon>Microvirga</taxon>
    </lineage>
</organism>